<evidence type="ECO:0000313" key="3">
    <source>
        <dbReference type="Proteomes" id="UP000027821"/>
    </source>
</evidence>
<feature type="signal peptide" evidence="1">
    <location>
        <begin position="1"/>
        <end position="21"/>
    </location>
</feature>
<comment type="caution">
    <text evidence="2">The sequence shown here is derived from an EMBL/GenBank/DDBJ whole genome shotgun (WGS) entry which is preliminary data.</text>
</comment>
<dbReference type="Proteomes" id="UP000027821">
    <property type="component" value="Unassembled WGS sequence"/>
</dbReference>
<dbReference type="PROSITE" id="PS51257">
    <property type="entry name" value="PROKAR_LIPOPROTEIN"/>
    <property type="match status" value="1"/>
</dbReference>
<protein>
    <recommendedName>
        <fullName evidence="4">Lipoprotein</fullName>
    </recommendedName>
</protein>
<dbReference type="eggNOG" id="ENOG5034AQV">
    <property type="taxonomic scope" value="Bacteria"/>
</dbReference>
<evidence type="ECO:0000313" key="2">
    <source>
        <dbReference type="EMBL" id="KEO73908.1"/>
    </source>
</evidence>
<feature type="chain" id="PRO_5001695645" description="Lipoprotein" evidence="1">
    <location>
        <begin position="22"/>
        <end position="96"/>
    </location>
</feature>
<proteinExistence type="predicted"/>
<evidence type="ECO:0008006" key="4">
    <source>
        <dbReference type="Google" id="ProtNLM"/>
    </source>
</evidence>
<dbReference type="OrthoDB" id="839699at2"/>
<organism evidence="2 3">
    <name type="scientific">Anditalea andensis</name>
    <dbReference type="NCBI Taxonomy" id="1048983"/>
    <lineage>
        <taxon>Bacteria</taxon>
        <taxon>Pseudomonadati</taxon>
        <taxon>Bacteroidota</taxon>
        <taxon>Cytophagia</taxon>
        <taxon>Cytophagales</taxon>
        <taxon>Cytophagaceae</taxon>
        <taxon>Anditalea</taxon>
    </lineage>
</organism>
<dbReference type="EMBL" id="JMIH01000018">
    <property type="protein sequence ID" value="KEO73908.1"/>
    <property type="molecule type" value="Genomic_DNA"/>
</dbReference>
<sequence length="96" mass="11175">MKNLLLILSMIALLSSCAIFTQRNEFRLGMSENQFLRRNPAAVISQLEGNTKVYRVQRDDRFYVLATFEDRALTHIEEREIAPLWHHNNDPLDSGN</sequence>
<keyword evidence="1" id="KW-0732">Signal</keyword>
<keyword evidence="3" id="KW-1185">Reference proteome</keyword>
<name>A0A074L210_9BACT</name>
<reference evidence="2 3" key="1">
    <citation type="submission" date="2014-04" db="EMBL/GenBank/DDBJ databases">
        <title>Characterization and application of a salt tolerant electro-active bacterium.</title>
        <authorList>
            <person name="Yang L."/>
            <person name="Wei S."/>
            <person name="Tay Q.X.M."/>
        </authorList>
    </citation>
    <scope>NUCLEOTIDE SEQUENCE [LARGE SCALE GENOMIC DNA]</scope>
    <source>
        <strain evidence="2 3">LY1</strain>
    </source>
</reference>
<accession>A0A074L210</accession>
<gene>
    <name evidence="2" type="ORF">EL17_10440</name>
</gene>
<dbReference type="AlphaFoldDB" id="A0A074L210"/>
<dbReference type="RefSeq" id="WP_035073986.1">
    <property type="nucleotide sequence ID" value="NZ_JMIH01000018.1"/>
</dbReference>
<evidence type="ECO:0000256" key="1">
    <source>
        <dbReference type="SAM" id="SignalP"/>
    </source>
</evidence>